<name>A0A1X7UB20_AMPQE</name>
<protein>
    <submittedName>
        <fullName evidence="1">Uncharacterized protein</fullName>
    </submittedName>
</protein>
<proteinExistence type="predicted"/>
<reference evidence="1" key="1">
    <citation type="submission" date="2017-05" db="UniProtKB">
        <authorList>
            <consortium name="EnsemblMetazoa"/>
        </authorList>
    </citation>
    <scope>IDENTIFICATION</scope>
</reference>
<dbReference type="EnsemblMetazoa" id="Aqu2.1.24674_001">
    <property type="protein sequence ID" value="Aqu2.1.24674_001"/>
    <property type="gene ID" value="Aqu2.1.24674"/>
</dbReference>
<evidence type="ECO:0000313" key="1">
    <source>
        <dbReference type="EnsemblMetazoa" id="Aqu2.1.24674_001"/>
    </source>
</evidence>
<organism evidence="1">
    <name type="scientific">Amphimedon queenslandica</name>
    <name type="common">Sponge</name>
    <dbReference type="NCBI Taxonomy" id="400682"/>
    <lineage>
        <taxon>Eukaryota</taxon>
        <taxon>Metazoa</taxon>
        <taxon>Porifera</taxon>
        <taxon>Demospongiae</taxon>
        <taxon>Heteroscleromorpha</taxon>
        <taxon>Haplosclerida</taxon>
        <taxon>Niphatidae</taxon>
        <taxon>Amphimedon</taxon>
    </lineage>
</organism>
<dbReference type="InParanoid" id="A0A1X7UB20"/>
<accession>A0A1X7UB20</accession>
<dbReference type="AlphaFoldDB" id="A0A1X7UB20"/>
<sequence>MHTCTTTFTKFHQKYKERILSILQCFLIHIHVLMLRRNFELIPFKIKFLNKFLKLLQMSCNALWC</sequence>